<accession>A0A2T3ZJM0</accession>
<dbReference type="AlphaFoldDB" id="A0A2T3ZJM0"/>
<organism evidence="1 2">
    <name type="scientific">Trichoderma asperellum (strain ATCC 204424 / CBS 433.97 / NBRC 101777)</name>
    <dbReference type="NCBI Taxonomy" id="1042311"/>
    <lineage>
        <taxon>Eukaryota</taxon>
        <taxon>Fungi</taxon>
        <taxon>Dikarya</taxon>
        <taxon>Ascomycota</taxon>
        <taxon>Pezizomycotina</taxon>
        <taxon>Sordariomycetes</taxon>
        <taxon>Hypocreomycetidae</taxon>
        <taxon>Hypocreales</taxon>
        <taxon>Hypocreaceae</taxon>
        <taxon>Trichoderma</taxon>
    </lineage>
</organism>
<proteinExistence type="predicted"/>
<evidence type="ECO:0000313" key="2">
    <source>
        <dbReference type="Proteomes" id="UP000240493"/>
    </source>
</evidence>
<reference evidence="1 2" key="1">
    <citation type="submission" date="2016-07" db="EMBL/GenBank/DDBJ databases">
        <title>Multiple horizontal gene transfer events from other fungi enriched the ability of initially mycotrophic Trichoderma (Ascomycota) to feed on dead plant biomass.</title>
        <authorList>
            <consortium name="DOE Joint Genome Institute"/>
            <person name="Aerts A."/>
            <person name="Atanasova L."/>
            <person name="Chenthamara K."/>
            <person name="Zhang J."/>
            <person name="Grujic M."/>
            <person name="Henrissat B."/>
            <person name="Kuo A."/>
            <person name="Salamov A."/>
            <person name="Lipzen A."/>
            <person name="Labutti K."/>
            <person name="Barry K."/>
            <person name="Miao Y."/>
            <person name="Rahimi M.J."/>
            <person name="Shen Q."/>
            <person name="Grigoriev I.V."/>
            <person name="Kubicek C.P."/>
            <person name="Druzhinina I.S."/>
        </authorList>
    </citation>
    <scope>NUCLEOTIDE SEQUENCE [LARGE SCALE GENOMIC DNA]</scope>
    <source>
        <strain evidence="1 2">CBS 433.97</strain>
    </source>
</reference>
<evidence type="ECO:0000313" key="1">
    <source>
        <dbReference type="EMBL" id="PTB45007.1"/>
    </source>
</evidence>
<dbReference type="Proteomes" id="UP000240493">
    <property type="component" value="Unassembled WGS sequence"/>
</dbReference>
<keyword evidence="2" id="KW-1185">Reference proteome</keyword>
<name>A0A2T3ZJM0_TRIA4</name>
<protein>
    <submittedName>
        <fullName evidence="1">Uncharacterized protein</fullName>
    </submittedName>
</protein>
<sequence length="185" mass="21307">MFPHSRPLTTSPFPLSTARLSPSPRFFSSSLPVCVPLHSVRCTRYIVHDAFVLPNEGWANWRFSMLSGTNHGHTNTRHQHHQSRLSEIDINIACGDGDARYLTKRIITQIMGGLMWMSISLISRRCLFVRRVNNGQLPTLFFPVYFPSLVLKKKTQFIIRETQNYINSRKEIAAVAKKRRVLQAR</sequence>
<dbReference type="EMBL" id="KZ679257">
    <property type="protein sequence ID" value="PTB45007.1"/>
    <property type="molecule type" value="Genomic_DNA"/>
</dbReference>
<gene>
    <name evidence="1" type="ORF">M441DRAFT_303670</name>
</gene>